<gene>
    <name evidence="10" type="primary">hisH</name>
    <name evidence="13" type="ORF">A4R35_03280</name>
</gene>
<comment type="subunit">
    <text evidence="2 10">Heterodimer of HisH and HisF.</text>
</comment>
<evidence type="ECO:0000256" key="2">
    <source>
        <dbReference type="ARBA" id="ARBA00011152"/>
    </source>
</evidence>
<comment type="caution">
    <text evidence="13">The sequence shown here is derived from an EMBL/GenBank/DDBJ whole genome shotgun (WGS) entry which is preliminary data.</text>
</comment>
<comment type="subcellular location">
    <subcellularLocation>
        <location evidence="10">Cytoplasm</location>
    </subcellularLocation>
</comment>
<dbReference type="GO" id="GO:0016829">
    <property type="term" value="F:lyase activity"/>
    <property type="evidence" value="ECO:0007669"/>
    <property type="project" value="UniProtKB-KW"/>
</dbReference>
<name>A0A328VCL9_9CHLR</name>
<evidence type="ECO:0000256" key="4">
    <source>
        <dbReference type="ARBA" id="ARBA00022801"/>
    </source>
</evidence>
<dbReference type="EMBL" id="MCIF01000002">
    <property type="protein sequence ID" value="RAQ94541.1"/>
    <property type="molecule type" value="Genomic_DNA"/>
</dbReference>
<sequence length="205" mass="22064">MIAIIDYGAGNLRSIQKALEHVGAQATVTADPATVARARAVVLPGVGSGGAAMQRLKATGLDDAIREATARGRPFLGICLGMQLLAEHHAEGEVEGLRLFAGEVRRIPQGPKIPHMGWNQVQPLRPDLPLFKGIPAGAFFYFAHSYYVEPRDPSGVAAVTDYGTPYCSVIVSDHLWGTQFHPEKSGAMGLRLLANFVRWVGERVP</sequence>
<dbReference type="EC" id="3.5.1.2" evidence="10"/>
<evidence type="ECO:0000256" key="8">
    <source>
        <dbReference type="ARBA" id="ARBA00047838"/>
    </source>
</evidence>
<proteinExistence type="inferred from homology"/>
<dbReference type="GO" id="GO:0004359">
    <property type="term" value="F:glutaminase activity"/>
    <property type="evidence" value="ECO:0007669"/>
    <property type="project" value="UniProtKB-EC"/>
</dbReference>
<comment type="function">
    <text evidence="10">IGPS catalyzes the conversion of PRFAR and glutamine to IGP, AICAR and glutamate. The HisH subunit catalyzes the hydrolysis of glutamine to glutamate and ammonia as part of the synthesis of IGP and AICAR. The resulting ammonia molecule is channeled to the active site of HisF.</text>
</comment>
<feature type="domain" description="Glutamine amidotransferase" evidence="12">
    <location>
        <begin position="4"/>
        <end position="197"/>
    </location>
</feature>
<keyword evidence="7 10" id="KW-0456">Lyase</keyword>
<dbReference type="GO" id="GO:0000105">
    <property type="term" value="P:L-histidine biosynthetic process"/>
    <property type="evidence" value="ECO:0007669"/>
    <property type="project" value="UniProtKB-UniRule"/>
</dbReference>
<evidence type="ECO:0000259" key="12">
    <source>
        <dbReference type="Pfam" id="PF00117"/>
    </source>
</evidence>
<dbReference type="InterPro" id="IPR029062">
    <property type="entry name" value="Class_I_gatase-like"/>
</dbReference>
<dbReference type="Gene3D" id="3.40.50.880">
    <property type="match status" value="1"/>
</dbReference>
<dbReference type="EC" id="4.3.2.10" evidence="10"/>
<evidence type="ECO:0000313" key="14">
    <source>
        <dbReference type="Proteomes" id="UP000248706"/>
    </source>
</evidence>
<dbReference type="PANTHER" id="PTHR42701">
    <property type="entry name" value="IMIDAZOLE GLYCEROL PHOSPHATE SYNTHASE SUBUNIT HISH"/>
    <property type="match status" value="1"/>
</dbReference>
<dbReference type="GO" id="GO:0000107">
    <property type="term" value="F:imidazoleglycerol-phosphate synthase activity"/>
    <property type="evidence" value="ECO:0007669"/>
    <property type="project" value="UniProtKB-UniRule"/>
</dbReference>
<reference evidence="13 14" key="1">
    <citation type="submission" date="2016-08" db="EMBL/GenBank/DDBJ databases">
        <title>Analysis of Carbohydrate Active Enzymes in Thermogemmatispora T81 Reveals Carbohydrate Degradation Ability.</title>
        <authorList>
            <person name="Tomazini A."/>
            <person name="Lal S."/>
            <person name="Stott M."/>
            <person name="Henrissat B."/>
            <person name="Polikarpov I."/>
            <person name="Sparling R."/>
            <person name="Levin D.B."/>
        </authorList>
    </citation>
    <scope>NUCLEOTIDE SEQUENCE [LARGE SCALE GENOMIC DNA]</scope>
    <source>
        <strain evidence="13 14">T81</strain>
    </source>
</reference>
<evidence type="ECO:0000256" key="11">
    <source>
        <dbReference type="PIRSR" id="PIRSR000495-1"/>
    </source>
</evidence>
<evidence type="ECO:0000256" key="5">
    <source>
        <dbReference type="ARBA" id="ARBA00022962"/>
    </source>
</evidence>
<evidence type="ECO:0000256" key="6">
    <source>
        <dbReference type="ARBA" id="ARBA00023102"/>
    </source>
</evidence>
<keyword evidence="10" id="KW-0963">Cytoplasm</keyword>
<keyword evidence="4 10" id="KW-0378">Hydrolase</keyword>
<evidence type="ECO:0000256" key="10">
    <source>
        <dbReference type="HAMAP-Rule" id="MF_00278"/>
    </source>
</evidence>
<evidence type="ECO:0000256" key="1">
    <source>
        <dbReference type="ARBA" id="ARBA00005091"/>
    </source>
</evidence>
<dbReference type="Pfam" id="PF00117">
    <property type="entry name" value="GATase"/>
    <property type="match status" value="1"/>
</dbReference>
<evidence type="ECO:0000256" key="3">
    <source>
        <dbReference type="ARBA" id="ARBA00022605"/>
    </source>
</evidence>
<dbReference type="PANTHER" id="PTHR42701:SF1">
    <property type="entry name" value="IMIDAZOLE GLYCEROL PHOSPHATE SYNTHASE SUBUNIT HISH"/>
    <property type="match status" value="1"/>
</dbReference>
<dbReference type="PIRSF" id="PIRSF000495">
    <property type="entry name" value="Amidotransf_hisH"/>
    <property type="match status" value="1"/>
</dbReference>
<dbReference type="PROSITE" id="PS51273">
    <property type="entry name" value="GATASE_TYPE_1"/>
    <property type="match status" value="1"/>
</dbReference>
<feature type="active site" description="Nucleophile" evidence="10 11">
    <location>
        <position position="79"/>
    </location>
</feature>
<evidence type="ECO:0000256" key="7">
    <source>
        <dbReference type="ARBA" id="ARBA00023239"/>
    </source>
</evidence>
<comment type="catalytic activity">
    <reaction evidence="8 10">
        <text>5-[(5-phospho-1-deoxy-D-ribulos-1-ylimino)methylamino]-1-(5-phospho-beta-D-ribosyl)imidazole-4-carboxamide + L-glutamine = D-erythro-1-(imidazol-4-yl)glycerol 3-phosphate + 5-amino-1-(5-phospho-beta-D-ribosyl)imidazole-4-carboxamide + L-glutamate + H(+)</text>
        <dbReference type="Rhea" id="RHEA:24793"/>
        <dbReference type="ChEBI" id="CHEBI:15378"/>
        <dbReference type="ChEBI" id="CHEBI:29985"/>
        <dbReference type="ChEBI" id="CHEBI:58278"/>
        <dbReference type="ChEBI" id="CHEBI:58359"/>
        <dbReference type="ChEBI" id="CHEBI:58475"/>
        <dbReference type="ChEBI" id="CHEBI:58525"/>
        <dbReference type="EC" id="4.3.2.10"/>
    </reaction>
</comment>
<dbReference type="OrthoDB" id="9807137at2"/>
<keyword evidence="6 10" id="KW-0368">Histidine biosynthesis</keyword>
<comment type="pathway">
    <text evidence="1 10">Amino-acid biosynthesis; L-histidine biosynthesis; L-histidine from 5-phospho-alpha-D-ribose 1-diphosphate: step 5/9.</text>
</comment>
<protein>
    <recommendedName>
        <fullName evidence="10">Imidazole glycerol phosphate synthase subunit HisH</fullName>
        <ecNumber evidence="10">4.3.2.10</ecNumber>
    </recommendedName>
    <alternativeName>
        <fullName evidence="10">IGP synthase glutaminase subunit</fullName>
        <ecNumber evidence="10">3.5.1.2</ecNumber>
    </alternativeName>
    <alternativeName>
        <fullName evidence="10">IGP synthase subunit HisH</fullName>
    </alternativeName>
    <alternativeName>
        <fullName evidence="10">ImGP synthase subunit HisH</fullName>
        <shortName evidence="10">IGPS subunit HisH</shortName>
    </alternativeName>
</protein>
<accession>A0A328VCL9</accession>
<keyword evidence="5 10" id="KW-0315">Glutamine amidotransferase</keyword>
<dbReference type="Proteomes" id="UP000248706">
    <property type="component" value="Unassembled WGS sequence"/>
</dbReference>
<dbReference type="GO" id="GO:0005737">
    <property type="term" value="C:cytoplasm"/>
    <property type="evidence" value="ECO:0007669"/>
    <property type="project" value="UniProtKB-SubCell"/>
</dbReference>
<dbReference type="HAMAP" id="MF_00278">
    <property type="entry name" value="HisH"/>
    <property type="match status" value="1"/>
</dbReference>
<comment type="catalytic activity">
    <reaction evidence="9 10">
        <text>L-glutamine + H2O = L-glutamate + NH4(+)</text>
        <dbReference type="Rhea" id="RHEA:15889"/>
        <dbReference type="ChEBI" id="CHEBI:15377"/>
        <dbReference type="ChEBI" id="CHEBI:28938"/>
        <dbReference type="ChEBI" id="CHEBI:29985"/>
        <dbReference type="ChEBI" id="CHEBI:58359"/>
        <dbReference type="EC" id="3.5.1.2"/>
    </reaction>
</comment>
<keyword evidence="3 10" id="KW-0028">Amino-acid biosynthesis</keyword>
<keyword evidence="13" id="KW-0808">Transferase</keyword>
<dbReference type="InterPro" id="IPR010139">
    <property type="entry name" value="Imidazole-glycPsynth_HisH"/>
</dbReference>
<dbReference type="RefSeq" id="WP_112426531.1">
    <property type="nucleotide sequence ID" value="NZ_MCIF01000002.1"/>
</dbReference>
<organism evidence="13 14">
    <name type="scientific">Thermogemmatispora tikiterensis</name>
    <dbReference type="NCBI Taxonomy" id="1825093"/>
    <lineage>
        <taxon>Bacteria</taxon>
        <taxon>Bacillati</taxon>
        <taxon>Chloroflexota</taxon>
        <taxon>Ktedonobacteria</taxon>
        <taxon>Thermogemmatisporales</taxon>
        <taxon>Thermogemmatisporaceae</taxon>
        <taxon>Thermogemmatispora</taxon>
    </lineage>
</organism>
<dbReference type="CDD" id="cd01748">
    <property type="entry name" value="GATase1_IGP_Synthase"/>
    <property type="match status" value="1"/>
</dbReference>
<dbReference type="InterPro" id="IPR017926">
    <property type="entry name" value="GATASE"/>
</dbReference>
<dbReference type="NCBIfam" id="TIGR01855">
    <property type="entry name" value="IMP_synth_hisH"/>
    <property type="match status" value="1"/>
</dbReference>
<dbReference type="SUPFAM" id="SSF52317">
    <property type="entry name" value="Class I glutamine amidotransferase-like"/>
    <property type="match status" value="1"/>
</dbReference>
<feature type="active site" evidence="10 11">
    <location>
        <position position="183"/>
    </location>
</feature>
<feature type="active site" evidence="10 11">
    <location>
        <position position="181"/>
    </location>
</feature>
<dbReference type="AlphaFoldDB" id="A0A328VCL9"/>
<dbReference type="UniPathway" id="UPA00031">
    <property type="reaction ID" value="UER00010"/>
</dbReference>
<evidence type="ECO:0000256" key="9">
    <source>
        <dbReference type="ARBA" id="ARBA00049534"/>
    </source>
</evidence>
<evidence type="ECO:0000313" key="13">
    <source>
        <dbReference type="EMBL" id="RAQ94541.1"/>
    </source>
</evidence>
<keyword evidence="14" id="KW-1185">Reference proteome</keyword>